<feature type="region of interest" description="Disordered" evidence="6">
    <location>
        <begin position="1057"/>
        <end position="1082"/>
    </location>
</feature>
<feature type="region of interest" description="Disordered" evidence="6">
    <location>
        <begin position="909"/>
        <end position="948"/>
    </location>
</feature>
<keyword evidence="10" id="KW-1185">Reference proteome</keyword>
<evidence type="ECO:0000259" key="8">
    <source>
        <dbReference type="PROSITE" id="PS51845"/>
    </source>
</evidence>
<organism evidence="9 10">
    <name type="scientific">Edaphochlamys debaryana</name>
    <dbReference type="NCBI Taxonomy" id="47281"/>
    <lineage>
        <taxon>Eukaryota</taxon>
        <taxon>Viridiplantae</taxon>
        <taxon>Chlorophyta</taxon>
        <taxon>core chlorophytes</taxon>
        <taxon>Chlorophyceae</taxon>
        <taxon>CS clade</taxon>
        <taxon>Chlamydomonadales</taxon>
        <taxon>Chlamydomonadales incertae sedis</taxon>
        <taxon>Edaphochlamys</taxon>
    </lineage>
</organism>
<feature type="compositionally biased region" description="Polar residues" evidence="6">
    <location>
        <begin position="533"/>
        <end position="548"/>
    </location>
</feature>
<feature type="compositionally biased region" description="Polar residues" evidence="6">
    <location>
        <begin position="1058"/>
        <end position="1067"/>
    </location>
</feature>
<dbReference type="Gene3D" id="1.10.1300.10">
    <property type="entry name" value="3'5'-cyclic nucleotide phosphodiesterase, catalytic domain"/>
    <property type="match status" value="1"/>
</dbReference>
<feature type="compositionally biased region" description="Low complexity" evidence="6">
    <location>
        <begin position="930"/>
        <end position="941"/>
    </location>
</feature>
<protein>
    <recommendedName>
        <fullName evidence="8">PDEase domain-containing protein</fullName>
    </recommendedName>
</protein>
<feature type="compositionally biased region" description="Polar residues" evidence="6">
    <location>
        <begin position="471"/>
        <end position="486"/>
    </location>
</feature>
<feature type="binding site" evidence="5">
    <location>
        <position position="818"/>
    </location>
    <ligand>
        <name>Zn(2+)</name>
        <dbReference type="ChEBI" id="CHEBI:29105"/>
        <label>2</label>
    </ligand>
</feature>
<dbReference type="GO" id="GO:0004114">
    <property type="term" value="F:3',5'-cyclic-nucleotide phosphodiesterase activity"/>
    <property type="evidence" value="ECO:0007669"/>
    <property type="project" value="InterPro"/>
</dbReference>
<dbReference type="PANTHER" id="PTHR11347">
    <property type="entry name" value="CYCLIC NUCLEOTIDE PHOSPHODIESTERASE"/>
    <property type="match status" value="1"/>
</dbReference>
<comment type="caution">
    <text evidence="9">The sequence shown here is derived from an EMBL/GenBank/DDBJ whole genome shotgun (WGS) entry which is preliminary data.</text>
</comment>
<feature type="region of interest" description="Disordered" evidence="6">
    <location>
        <begin position="593"/>
        <end position="640"/>
    </location>
</feature>
<feature type="binding site" evidence="5">
    <location>
        <position position="817"/>
    </location>
    <ligand>
        <name>Zn(2+)</name>
        <dbReference type="ChEBI" id="CHEBI:29105"/>
        <label>1</label>
    </ligand>
</feature>
<evidence type="ECO:0000256" key="1">
    <source>
        <dbReference type="ARBA" id="ARBA00022723"/>
    </source>
</evidence>
<dbReference type="AlphaFoldDB" id="A0A835XR41"/>
<evidence type="ECO:0000256" key="4">
    <source>
        <dbReference type="PIRSR" id="PIRSR623088-2"/>
    </source>
</evidence>
<dbReference type="InterPro" id="IPR003607">
    <property type="entry name" value="HD/PDEase_dom"/>
</dbReference>
<feature type="binding site" evidence="4">
    <location>
        <position position="1017"/>
    </location>
    <ligand>
        <name>AMP</name>
        <dbReference type="ChEBI" id="CHEBI:456215"/>
    </ligand>
</feature>
<dbReference type="Proteomes" id="UP000612055">
    <property type="component" value="Unassembled WGS sequence"/>
</dbReference>
<proteinExistence type="predicted"/>
<gene>
    <name evidence="9" type="ORF">HYH03_016610</name>
</gene>
<feature type="compositionally biased region" description="Polar residues" evidence="6">
    <location>
        <begin position="912"/>
        <end position="924"/>
    </location>
</feature>
<feature type="binding site" evidence="4">
    <location>
        <begin position="776"/>
        <end position="780"/>
    </location>
    <ligand>
        <name>AMP</name>
        <dbReference type="ChEBI" id="CHEBI:456215"/>
    </ligand>
</feature>
<evidence type="ECO:0000256" key="2">
    <source>
        <dbReference type="ARBA" id="ARBA00022801"/>
    </source>
</evidence>
<keyword evidence="7" id="KW-1133">Transmembrane helix</keyword>
<evidence type="ECO:0000313" key="10">
    <source>
        <dbReference type="Proteomes" id="UP000612055"/>
    </source>
</evidence>
<feature type="binding site" evidence="4">
    <location>
        <position position="966"/>
    </location>
    <ligand>
        <name>AMP</name>
        <dbReference type="ChEBI" id="CHEBI:456215"/>
    </ligand>
</feature>
<dbReference type="GO" id="GO:0007165">
    <property type="term" value="P:signal transduction"/>
    <property type="evidence" value="ECO:0007669"/>
    <property type="project" value="InterPro"/>
</dbReference>
<keyword evidence="2" id="KW-0378">Hydrolase</keyword>
<feature type="region of interest" description="Disordered" evidence="6">
    <location>
        <begin position="664"/>
        <end position="698"/>
    </location>
</feature>
<evidence type="ECO:0000256" key="5">
    <source>
        <dbReference type="PIRSR" id="PIRSR623088-3"/>
    </source>
</evidence>
<evidence type="ECO:0000256" key="3">
    <source>
        <dbReference type="PIRSR" id="PIRSR623088-1"/>
    </source>
</evidence>
<feature type="transmembrane region" description="Helical" evidence="7">
    <location>
        <begin position="286"/>
        <end position="311"/>
    </location>
</feature>
<sequence>MPSPLSQRRASFVASVKEHFEEHARSLAQGVASWYGVQLSTAIAPTKALAALVVAAPHYNTTARLWEIVAPALAAMAPHGALQNIQLNPAGVIRHMEPLRGNEFLMGADAFSLPEPVASSVLYSAAHPGISIAGPFVDFAPTPKNTSFYIVVRTAIRVPVSGPEDDFGLPDTPNPVCGAPCGYDAATRTRFWGFAVSVILLNAVGRVYTSDGATGEASPLETFAADGYDFELFAPPANGRVEGTVLASSGGGAGMRLRHPVEVAIPVLNVEWFLRLAPQSGSWMPAWFGGVVAAVVIVSAAAAMLLFALLASRQRNRMLLRMLLPRELLDGLKAQDALQHAREVDGADTPADVLSGVLSCLLLGEAPDLRDVVLLRTVLHQGRDVYRPFNLGGKLKAANLDSDVAGALLKQLGAPAPGKERTALQRALLFVLSDSAAPQPAALLLELPTADVSTHGKASMAGGWEGPRMTGTATQQPTSRPKSTPGTDDVRAESTLGMGLTSGVGTPSAPVEHVTGVDGLSTAADDCGDEYETASSVGGSTVAGTQTPGGLRLGRGMGSRLLCPARTANGTGMGAATSVTSGSVLLPTAVAGAGSGQGATLVPSSPRRLPTSGRRGVLPGLTSPAALDATDGLGGSTGRVSTTGIARSMAGAAGGASCVLRTDSQQNSEAGEGLANGAPQPQPQPGAASLSPLTLPAPPPPVIDQVEALLAVAASPGQWQFDMFQLAEASGGHALSTLGFFLCVKEGLVSRFGLKPTTLARLLRTLEAGYTDNPYHNATHAADVLRSLHVLLMGARLTDHYLDPLGLLAAYMAAMVHDLGHPGLTGDFLVATSAPLALRYNDKSPLESHHASAAFTLIAERPELDALAPLSKEQRSALRKLVIDLVLGTDMKQHFAMIAQYKAVRRPMMEGESTSRGISPSERNTGGGRAPDAAADAPAGNGPTGPAPLDEAERLLTLQMCLKAADLGHLGSELEVHKRWLAALEEEFFLQGDREKALGLPISPLFDRSKQGASKSQVGFYDFVALPLIRTLGEAFPGARPIQACFEANYAHWKEVQEGQQAGSGQPSAVPLPKVSASKRASEEPVVPVPVVVIEAHD</sequence>
<feature type="active site" description="Proton donor" evidence="3">
    <location>
        <position position="776"/>
    </location>
</feature>
<feature type="region of interest" description="Disordered" evidence="6">
    <location>
        <begin position="455"/>
        <end position="553"/>
    </location>
</feature>
<feature type="binding site" evidence="5">
    <location>
        <position position="818"/>
    </location>
    <ligand>
        <name>Zn(2+)</name>
        <dbReference type="ChEBI" id="CHEBI:29105"/>
        <label>1</label>
    </ligand>
</feature>
<evidence type="ECO:0000256" key="7">
    <source>
        <dbReference type="SAM" id="Phobius"/>
    </source>
</evidence>
<dbReference type="PRINTS" id="PR00387">
    <property type="entry name" value="PDIESTERASE1"/>
</dbReference>
<evidence type="ECO:0000256" key="6">
    <source>
        <dbReference type="SAM" id="MobiDB-lite"/>
    </source>
</evidence>
<evidence type="ECO:0000313" key="9">
    <source>
        <dbReference type="EMBL" id="KAG2484564.1"/>
    </source>
</evidence>
<feature type="binding site" evidence="5">
    <location>
        <position position="966"/>
    </location>
    <ligand>
        <name>Zn(2+)</name>
        <dbReference type="ChEBI" id="CHEBI:29105"/>
        <label>1</label>
    </ligand>
</feature>
<feature type="binding site" evidence="5">
    <location>
        <position position="780"/>
    </location>
    <ligand>
        <name>Zn(2+)</name>
        <dbReference type="ChEBI" id="CHEBI:29105"/>
        <label>1</label>
    </ligand>
</feature>
<reference evidence="9" key="1">
    <citation type="journal article" date="2020" name="bioRxiv">
        <title>Comparative genomics of Chlamydomonas.</title>
        <authorList>
            <person name="Craig R.J."/>
            <person name="Hasan A.R."/>
            <person name="Ness R.W."/>
            <person name="Keightley P.D."/>
        </authorList>
    </citation>
    <scope>NUCLEOTIDE SEQUENCE</scope>
    <source>
        <strain evidence="9">CCAP 11/70</strain>
    </source>
</reference>
<keyword evidence="7" id="KW-0812">Transmembrane</keyword>
<dbReference type="GO" id="GO:0046872">
    <property type="term" value="F:metal ion binding"/>
    <property type="evidence" value="ECO:0007669"/>
    <property type="project" value="UniProtKB-KW"/>
</dbReference>
<dbReference type="InterPro" id="IPR002073">
    <property type="entry name" value="PDEase_catalytic_dom"/>
</dbReference>
<dbReference type="InterPro" id="IPR023088">
    <property type="entry name" value="PDEase"/>
</dbReference>
<accession>A0A835XR41</accession>
<dbReference type="EMBL" id="JAEHOE010000147">
    <property type="protein sequence ID" value="KAG2484564.1"/>
    <property type="molecule type" value="Genomic_DNA"/>
</dbReference>
<feature type="compositionally biased region" description="Low complexity" evidence="6">
    <location>
        <begin position="685"/>
        <end position="694"/>
    </location>
</feature>
<dbReference type="CDD" id="cd00077">
    <property type="entry name" value="HDc"/>
    <property type="match status" value="1"/>
</dbReference>
<dbReference type="OrthoDB" id="568146at2759"/>
<keyword evidence="1 5" id="KW-0479">Metal-binding</keyword>
<dbReference type="SUPFAM" id="SSF109604">
    <property type="entry name" value="HD-domain/PDEase-like"/>
    <property type="match status" value="1"/>
</dbReference>
<name>A0A835XR41_9CHLO</name>
<dbReference type="Pfam" id="PF00233">
    <property type="entry name" value="PDEase_I"/>
    <property type="match status" value="1"/>
</dbReference>
<feature type="binding site" evidence="4">
    <location>
        <position position="818"/>
    </location>
    <ligand>
        <name>AMP</name>
        <dbReference type="ChEBI" id="CHEBI:456215"/>
    </ligand>
</feature>
<dbReference type="InterPro" id="IPR036971">
    <property type="entry name" value="PDEase_catalytic_dom_sf"/>
</dbReference>
<feature type="domain" description="PDEase" evidence="8">
    <location>
        <begin position="698"/>
        <end position="1060"/>
    </location>
</feature>
<dbReference type="SMART" id="SM00471">
    <property type="entry name" value="HDc"/>
    <property type="match status" value="1"/>
</dbReference>
<dbReference type="PROSITE" id="PS51845">
    <property type="entry name" value="PDEASE_I_2"/>
    <property type="match status" value="1"/>
</dbReference>
<keyword evidence="7" id="KW-0472">Membrane</keyword>